<dbReference type="AlphaFoldDB" id="A0A858R6F0"/>
<proteinExistence type="predicted"/>
<evidence type="ECO:0008006" key="3">
    <source>
        <dbReference type="Google" id="ProtNLM"/>
    </source>
</evidence>
<reference evidence="1" key="1">
    <citation type="submission" date="2020-04" db="EMBL/GenBank/DDBJ databases">
        <title>A desert anoxygenic phototrophic bacterium fixes CO2 using RubisCO under aerobic conditions.</title>
        <authorList>
            <person name="Tang K."/>
        </authorList>
    </citation>
    <scope>NUCLEOTIDE SEQUENCE [LARGE SCALE GENOMIC DNA]</scope>
    <source>
        <strain evidence="1">MIMtkB3</strain>
    </source>
</reference>
<protein>
    <recommendedName>
        <fullName evidence="3">Flagellar FliJ protein</fullName>
    </recommendedName>
</protein>
<name>A0A858R6F0_9PROT</name>
<gene>
    <name evidence="1" type="ORF">HHL28_07600</name>
</gene>
<evidence type="ECO:0000313" key="2">
    <source>
        <dbReference type="Proteomes" id="UP000501891"/>
    </source>
</evidence>
<accession>A0A858R6F0</accession>
<dbReference type="Proteomes" id="UP000501891">
    <property type="component" value="Chromosome"/>
</dbReference>
<keyword evidence="2" id="KW-1185">Reference proteome</keyword>
<dbReference type="KEGG" id="acru:HHL28_07600"/>
<dbReference type="EMBL" id="CP051775">
    <property type="protein sequence ID" value="QJE72968.1"/>
    <property type="molecule type" value="Genomic_DNA"/>
</dbReference>
<organism evidence="1 2">
    <name type="scientific">Aerophototrophica crusticola</name>
    <dbReference type="NCBI Taxonomy" id="1709002"/>
    <lineage>
        <taxon>Bacteria</taxon>
        <taxon>Pseudomonadati</taxon>
        <taxon>Pseudomonadota</taxon>
        <taxon>Alphaproteobacteria</taxon>
        <taxon>Rhodospirillales</taxon>
        <taxon>Rhodospirillaceae</taxon>
        <taxon>Aerophototrophica</taxon>
    </lineage>
</organism>
<evidence type="ECO:0000313" key="1">
    <source>
        <dbReference type="EMBL" id="QJE72968.1"/>
    </source>
</evidence>
<sequence length="129" mass="13846">MPGQELVAALGEFRRAVERLAREAVAEALGTPGRTLDDLDQDADALLGLEQELHARVRQAVQRAEAAGVATALVEQAEGQGLAALRALRDARLRVVKVHADRMNAQQAPGPVFDDADAAIRYLRDQAAE</sequence>